<name>A0A6J8C9X2_MYTCO</name>
<keyword evidence="2" id="KW-1185">Reference proteome</keyword>
<protein>
    <submittedName>
        <fullName evidence="1">Uncharacterized protein</fullName>
    </submittedName>
</protein>
<evidence type="ECO:0000313" key="1">
    <source>
        <dbReference type="EMBL" id="CAC5391894.1"/>
    </source>
</evidence>
<dbReference type="Proteomes" id="UP000507470">
    <property type="component" value="Unassembled WGS sequence"/>
</dbReference>
<accession>A0A6J8C9X2</accession>
<organism evidence="1 2">
    <name type="scientific">Mytilus coruscus</name>
    <name type="common">Sea mussel</name>
    <dbReference type="NCBI Taxonomy" id="42192"/>
    <lineage>
        <taxon>Eukaryota</taxon>
        <taxon>Metazoa</taxon>
        <taxon>Spiralia</taxon>
        <taxon>Lophotrochozoa</taxon>
        <taxon>Mollusca</taxon>
        <taxon>Bivalvia</taxon>
        <taxon>Autobranchia</taxon>
        <taxon>Pteriomorphia</taxon>
        <taxon>Mytilida</taxon>
        <taxon>Mytiloidea</taxon>
        <taxon>Mytilidae</taxon>
        <taxon>Mytilinae</taxon>
        <taxon>Mytilus</taxon>
    </lineage>
</organism>
<gene>
    <name evidence="1" type="ORF">MCOR_26871</name>
</gene>
<dbReference type="AlphaFoldDB" id="A0A6J8C9X2"/>
<sequence length="457" mass="52014">MNDNNGLCVKTEEISRLAMEEVHEVMIKEEAAVCGRSAPTLVFSKAAYPATNVKKTSKFHGSSLHDIENQIIRCNWTKTGKIKPTIQTDLGISPSQNHSFSLMETLQSRYIKKGGYFQHIFVFSEIQSVSSSICFGVLNIRNEDQLLSINDEDVTLMTHSEVTVLLNTYPATNVQKTSKFHGSSLHDIENQIIRFNWTKTGKIKPTIQTDLGISPSQNNSFSLMETLQSRNEDQLLSINDEDVTLMTHSEVTVLLNSQPIDINENITMNYLRPSTENIKETNFTLYQPFGSSVAAKLNHETSTPSRHWKAQRKVTLKKRGTNKFLQRLKNDHVGFEELISSKLGINVGGFHQCHFIEERELNSGNTGFIRWYLDEERKQYLYVTKDGNITLQANTAFKINSSSHGAFVILEEMDTSKLLSLHDITAQFIKFKSNHVDKDSIDHIPEKFRFDLDKIRC</sequence>
<proteinExistence type="predicted"/>
<reference evidence="1 2" key="1">
    <citation type="submission" date="2020-06" db="EMBL/GenBank/DDBJ databases">
        <authorList>
            <person name="Li R."/>
            <person name="Bekaert M."/>
        </authorList>
    </citation>
    <scope>NUCLEOTIDE SEQUENCE [LARGE SCALE GENOMIC DNA]</scope>
    <source>
        <strain evidence="2">wild</strain>
    </source>
</reference>
<evidence type="ECO:0000313" key="2">
    <source>
        <dbReference type="Proteomes" id="UP000507470"/>
    </source>
</evidence>
<dbReference type="EMBL" id="CACVKT020004853">
    <property type="protein sequence ID" value="CAC5391894.1"/>
    <property type="molecule type" value="Genomic_DNA"/>
</dbReference>
<dbReference type="OrthoDB" id="6048406at2759"/>